<reference evidence="1 2" key="1">
    <citation type="submission" date="2022-09" db="EMBL/GenBank/DDBJ databases">
        <title>Genome sequencing of Flavivirga sp. MEBiC05379.</title>
        <authorList>
            <person name="Oh H.-M."/>
            <person name="Kwon K.K."/>
            <person name="Park M.J."/>
            <person name="Yang S.-H."/>
        </authorList>
    </citation>
    <scope>NUCLEOTIDE SEQUENCE [LARGE SCALE GENOMIC DNA]</scope>
    <source>
        <strain evidence="1 2">MEBiC05379</strain>
    </source>
</reference>
<proteinExistence type="predicted"/>
<dbReference type="Pfam" id="PF14054">
    <property type="entry name" value="DUF4249"/>
    <property type="match status" value="1"/>
</dbReference>
<dbReference type="Proteomes" id="UP001337305">
    <property type="component" value="Unassembled WGS sequence"/>
</dbReference>
<name>A0ABU7XPF1_9FLAO</name>
<comment type="caution">
    <text evidence="1">The sequence shown here is derived from an EMBL/GenBank/DDBJ whole genome shotgun (WGS) entry which is preliminary data.</text>
</comment>
<evidence type="ECO:0000313" key="1">
    <source>
        <dbReference type="EMBL" id="MEF3832585.1"/>
    </source>
</evidence>
<protein>
    <submittedName>
        <fullName evidence="1">DUF4249 domain-containing protein</fullName>
    </submittedName>
</protein>
<keyword evidence="2" id="KW-1185">Reference proteome</keyword>
<evidence type="ECO:0000313" key="2">
    <source>
        <dbReference type="Proteomes" id="UP001337305"/>
    </source>
</evidence>
<organism evidence="1 2">
    <name type="scientific">Flavivirga spongiicola</name>
    <dbReference type="NCBI Taxonomy" id="421621"/>
    <lineage>
        <taxon>Bacteria</taxon>
        <taxon>Pseudomonadati</taxon>
        <taxon>Bacteroidota</taxon>
        <taxon>Flavobacteriia</taxon>
        <taxon>Flavobacteriales</taxon>
        <taxon>Flavobacteriaceae</taxon>
        <taxon>Flavivirga</taxon>
    </lineage>
</organism>
<sequence length="387" mass="43768">MKRKKNSKKLLKKIKPWIMSVFCCIVVFQNITCITAVKPEFDFLDDLVLVDGIVSTIPGVSYVNLSTSKNLNTPIEDATVWFINTDTDEVVNLDGVSGVYLPPADFVAKEGESWKMGFTLPNGKRYESLSETILKSLPISNPKITYSRELFYSNTDEMFVPGHAIVVDVVDSVDEENYYYWDFRSFEKLRICHECSGGLIFRNGECIDNPQSFTSASFSYACDTDCWNIRYNNRIKIFSDEFSNGIITKGLLIADVPLYTKEDIVVELQQFSLSSSAYEYYKILKDLLENNSNLNAPPPAALIGNMFNPDDADEYVLGRFTATSASKVSLFIDRTNIVEDPIEKRNAIQFETSDLVCPGQNIDCTVLFANCEESRFRTGIEPEGWIE</sequence>
<dbReference type="EMBL" id="JAODOP010000004">
    <property type="protein sequence ID" value="MEF3832585.1"/>
    <property type="molecule type" value="Genomic_DNA"/>
</dbReference>
<dbReference type="InterPro" id="IPR025345">
    <property type="entry name" value="DUF4249"/>
</dbReference>
<gene>
    <name evidence="1" type="ORF">N1F79_05560</name>
</gene>
<accession>A0ABU7XPF1</accession>
<dbReference type="RefSeq" id="WP_303304960.1">
    <property type="nucleotide sequence ID" value="NZ_JAODOP010000004.1"/>
</dbReference>